<sequence length="154" mass="16561">MKDPLPRRWPAHVLASVVVGVAAFLAFVGTVMWMLELAVPCVPDYSESVIIAPDSYRGRVLCSVTNGELGMSVPALTVLGLLPAIALAPALSSWIRHKRFVPMVPWLLVAILLPWGIRSAVHLLPADCSAAQRSAHGAAGCERDEEQRPGLGQY</sequence>
<evidence type="ECO:0000313" key="2">
    <source>
        <dbReference type="EMBL" id="MFC7358786.1"/>
    </source>
</evidence>
<protein>
    <submittedName>
        <fullName evidence="2">Uncharacterized protein</fullName>
    </submittedName>
</protein>
<evidence type="ECO:0000313" key="3">
    <source>
        <dbReference type="Proteomes" id="UP001596524"/>
    </source>
</evidence>
<keyword evidence="1" id="KW-1133">Transmembrane helix</keyword>
<feature type="transmembrane region" description="Helical" evidence="1">
    <location>
        <begin position="100"/>
        <end position="117"/>
    </location>
</feature>
<keyword evidence="1" id="KW-0472">Membrane</keyword>
<feature type="transmembrane region" description="Helical" evidence="1">
    <location>
        <begin position="69"/>
        <end position="88"/>
    </location>
</feature>
<dbReference type="RefSeq" id="WP_255890440.1">
    <property type="nucleotide sequence ID" value="NZ_JAFMZM010000003.1"/>
</dbReference>
<dbReference type="Proteomes" id="UP001596524">
    <property type="component" value="Unassembled WGS sequence"/>
</dbReference>
<proteinExistence type="predicted"/>
<accession>A0ABW2MV05</accession>
<gene>
    <name evidence="2" type="ORF">ACFQO6_00785</name>
</gene>
<evidence type="ECO:0000256" key="1">
    <source>
        <dbReference type="SAM" id="Phobius"/>
    </source>
</evidence>
<dbReference type="EMBL" id="JBHTCH010000001">
    <property type="protein sequence ID" value="MFC7358786.1"/>
    <property type="molecule type" value="Genomic_DNA"/>
</dbReference>
<reference evidence="3" key="1">
    <citation type="journal article" date="2019" name="Int. J. Syst. Evol. Microbiol.">
        <title>The Global Catalogue of Microorganisms (GCM) 10K type strain sequencing project: providing services to taxonomists for standard genome sequencing and annotation.</title>
        <authorList>
            <consortium name="The Broad Institute Genomics Platform"/>
            <consortium name="The Broad Institute Genome Sequencing Center for Infectious Disease"/>
            <person name="Wu L."/>
            <person name="Ma J."/>
        </authorList>
    </citation>
    <scope>NUCLEOTIDE SEQUENCE [LARGE SCALE GENOMIC DNA]</scope>
    <source>
        <strain evidence="3">FCH27</strain>
    </source>
</reference>
<organism evidence="2 3">
    <name type="scientific">Nocardioides astragali</name>
    <dbReference type="NCBI Taxonomy" id="1776736"/>
    <lineage>
        <taxon>Bacteria</taxon>
        <taxon>Bacillati</taxon>
        <taxon>Actinomycetota</taxon>
        <taxon>Actinomycetes</taxon>
        <taxon>Propionibacteriales</taxon>
        <taxon>Nocardioidaceae</taxon>
        <taxon>Nocardioides</taxon>
    </lineage>
</organism>
<comment type="caution">
    <text evidence="2">The sequence shown here is derived from an EMBL/GenBank/DDBJ whole genome shotgun (WGS) entry which is preliminary data.</text>
</comment>
<keyword evidence="3" id="KW-1185">Reference proteome</keyword>
<feature type="transmembrane region" description="Helical" evidence="1">
    <location>
        <begin position="12"/>
        <end position="35"/>
    </location>
</feature>
<keyword evidence="1" id="KW-0812">Transmembrane</keyword>
<name>A0ABW2MV05_9ACTN</name>